<keyword evidence="22" id="KW-1185">Reference proteome</keyword>
<comment type="similarity">
    <text evidence="2">Belongs to the protein kinase superfamily. Ser/Thr protein kinase family.</text>
</comment>
<evidence type="ECO:0000313" key="21">
    <source>
        <dbReference type="EMBL" id="GJN17716.1"/>
    </source>
</evidence>
<dbReference type="InterPro" id="IPR003591">
    <property type="entry name" value="Leu-rich_rpt_typical-subtyp"/>
</dbReference>
<keyword evidence="4" id="KW-0723">Serine/threonine-protein kinase</keyword>
<dbReference type="GO" id="GO:0005886">
    <property type="term" value="C:plasma membrane"/>
    <property type="evidence" value="ECO:0007669"/>
    <property type="project" value="UniProtKB-SubCell"/>
</dbReference>
<dbReference type="InterPro" id="IPR001611">
    <property type="entry name" value="Leu-rich_rpt"/>
</dbReference>
<evidence type="ECO:0000256" key="9">
    <source>
        <dbReference type="ARBA" id="ARBA00022737"/>
    </source>
</evidence>
<dbReference type="PANTHER" id="PTHR48056">
    <property type="entry name" value="LRR RECEPTOR-LIKE SERINE/THREONINE-PROTEIN KINASE-RELATED"/>
    <property type="match status" value="1"/>
</dbReference>
<keyword evidence="10 17" id="KW-0547">Nucleotide-binding</keyword>
<feature type="domain" description="Protein kinase" evidence="20">
    <location>
        <begin position="689"/>
        <end position="978"/>
    </location>
</feature>
<keyword evidence="8 19" id="KW-0732">Signal</keyword>
<evidence type="ECO:0000256" key="12">
    <source>
        <dbReference type="ARBA" id="ARBA00022840"/>
    </source>
</evidence>
<evidence type="ECO:0000256" key="2">
    <source>
        <dbReference type="ARBA" id="ARBA00008684"/>
    </source>
</evidence>
<proteinExistence type="inferred from homology"/>
<keyword evidence="6" id="KW-0808">Transferase</keyword>
<organism evidence="21 22">
    <name type="scientific">Eleusine coracana subsp. coracana</name>
    <dbReference type="NCBI Taxonomy" id="191504"/>
    <lineage>
        <taxon>Eukaryota</taxon>
        <taxon>Viridiplantae</taxon>
        <taxon>Streptophyta</taxon>
        <taxon>Embryophyta</taxon>
        <taxon>Tracheophyta</taxon>
        <taxon>Spermatophyta</taxon>
        <taxon>Magnoliopsida</taxon>
        <taxon>Liliopsida</taxon>
        <taxon>Poales</taxon>
        <taxon>Poaceae</taxon>
        <taxon>PACMAD clade</taxon>
        <taxon>Chloridoideae</taxon>
        <taxon>Cynodonteae</taxon>
        <taxon>Eleusininae</taxon>
        <taxon>Eleusine</taxon>
    </lineage>
</organism>
<evidence type="ECO:0000256" key="5">
    <source>
        <dbReference type="ARBA" id="ARBA00022614"/>
    </source>
</evidence>
<dbReference type="AlphaFoldDB" id="A0AAV5E6A9"/>
<dbReference type="InterPro" id="IPR011009">
    <property type="entry name" value="Kinase-like_dom_sf"/>
</dbReference>
<keyword evidence="12 17" id="KW-0067">ATP-binding</keyword>
<dbReference type="Pfam" id="PF00560">
    <property type="entry name" value="LRR_1"/>
    <property type="match status" value="4"/>
</dbReference>
<feature type="binding site" evidence="17">
    <location>
        <position position="722"/>
    </location>
    <ligand>
        <name>ATP</name>
        <dbReference type="ChEBI" id="CHEBI:30616"/>
    </ligand>
</feature>
<dbReference type="PROSITE" id="PS50011">
    <property type="entry name" value="PROTEIN_KINASE_DOM"/>
    <property type="match status" value="1"/>
</dbReference>
<evidence type="ECO:0000256" key="6">
    <source>
        <dbReference type="ARBA" id="ARBA00022679"/>
    </source>
</evidence>
<accession>A0AAV5E6A9</accession>
<reference evidence="21" key="2">
    <citation type="submission" date="2021-12" db="EMBL/GenBank/DDBJ databases">
        <title>Resequencing data analysis of finger millet.</title>
        <authorList>
            <person name="Hatakeyama M."/>
            <person name="Aluri S."/>
            <person name="Balachadran M.T."/>
            <person name="Sivarajan S.R."/>
            <person name="Poveda L."/>
            <person name="Shimizu-Inatsugi R."/>
            <person name="Schlapbach R."/>
            <person name="Sreeman S.M."/>
            <person name="Shimizu K.K."/>
        </authorList>
    </citation>
    <scope>NUCLEOTIDE SEQUENCE</scope>
</reference>
<dbReference type="PANTHER" id="PTHR48056:SF29">
    <property type="entry name" value="RECEPTOR-LIKE PROTEIN KINASE HSL1"/>
    <property type="match status" value="1"/>
</dbReference>
<evidence type="ECO:0000256" key="1">
    <source>
        <dbReference type="ARBA" id="ARBA00004162"/>
    </source>
</evidence>
<evidence type="ECO:0000256" key="10">
    <source>
        <dbReference type="ARBA" id="ARBA00022741"/>
    </source>
</evidence>
<comment type="caution">
    <text evidence="21">The sequence shown here is derived from an EMBL/GenBank/DDBJ whole genome shotgun (WGS) entry which is preliminary data.</text>
</comment>
<dbReference type="InterPro" id="IPR001245">
    <property type="entry name" value="Ser-Thr/Tyr_kinase_cat_dom"/>
</dbReference>
<name>A0AAV5E6A9_ELECO</name>
<keyword evidence="16" id="KW-0325">Glycoprotein</keyword>
<dbReference type="SUPFAM" id="SSF56112">
    <property type="entry name" value="Protein kinase-like (PK-like)"/>
    <property type="match status" value="1"/>
</dbReference>
<keyword evidence="15" id="KW-0675">Receptor</keyword>
<evidence type="ECO:0000256" key="16">
    <source>
        <dbReference type="ARBA" id="ARBA00023180"/>
    </source>
</evidence>
<feature type="signal peptide" evidence="19">
    <location>
        <begin position="1"/>
        <end position="34"/>
    </location>
</feature>
<evidence type="ECO:0000256" key="17">
    <source>
        <dbReference type="PROSITE-ProRule" id="PRU10141"/>
    </source>
</evidence>
<dbReference type="InterPro" id="IPR017441">
    <property type="entry name" value="Protein_kinase_ATP_BS"/>
</dbReference>
<evidence type="ECO:0000256" key="7">
    <source>
        <dbReference type="ARBA" id="ARBA00022692"/>
    </source>
</evidence>
<keyword evidence="13 18" id="KW-1133">Transmembrane helix</keyword>
<dbReference type="FunFam" id="1.10.510.10:FF:000714">
    <property type="entry name" value="Kinase family with leucine-rich repeat domain-containing protein"/>
    <property type="match status" value="1"/>
</dbReference>
<sequence length="1019" mass="108573">METPRRACARSYLLHLHLLLALLSLCGLLRLAAAQSPPPADEAQLLLQIKRAWGNPSVLAAWNASTSSAGAHCSWPFVRCDASGRVTNLSVENTNVTGPFPDAIGNLTALTHLDVSNNNIKDAFPTSIYRCGSLQYLNLSQNYFFGALPAGIGRGLTASLTTLDINGNSFNGNIPAELGELTSLQTLYLSSNPFDAGELPASFGKLTNLSTLGAWQCNLIGGFPSFVVEMLELKFLYLYGNSLTGSIPPELWSLKKLQRLVLYTNKLTGNFVVDKFAAESLEWLDVSNNTLSGTIPDIFENLKNLTRLYLFANQFSGEIPASIGQLPSLQILRLENNRFNGTLPPELGKHSPSLDIVELDDNEFTGGIPEGLCDGGKFRSLTAGGNQLNGSIPDGLANCAALLWLGLEGNKLSGDFPAALMTATQLGTLLLQNNRLTGSLPSTLYTALTTLRIENNQIGGGVPAAAAALKVFTAGNNRFSGEIPAGLGDGMPMLNKLDLSGNQLSGAIPGSLGKLSQLTQMDMSGNQLTGEIPAELGAMPVLSSLDLSSNRLSGDIPPALAKPSITALNLSSNQLTGKVPAGLATSAYDRSFLDNPGLCTAAAADPGLLAGVRSCSAGSSREGGGGGVSRGLRTGLLSAGAALLVVAAAFAFFVVRDVRRRRRLAREKEWKLTPFQVLDFNEKAVVRGLTEDNVVGRGGSGRVYRVPYTNRRDGSAGVVAVKRIRVGGGGDEKLEREFEAEADVLGRVRHNNIVRLLCLVTGPDARLLVYEYLHNGSLDAWLHDGARGRAPMDWPTRVRVAVGAAQGLCYMHHECTPPIVHRDVKTSNILLDSEFRAKVADFGLARMLLRAGAPETMSAVAGSFGYMAPECAYSKKVTEKVDVYSFGVVLLELTTGKTANDGGEHGCLADWARDHYQSGGSIADATDKCVRYAGYADEIEVVFRLGVLCTGSAPSSRPAMKDVLQVLVKCGERTHEKSKMEHSNGATPEYEAASFLLPQRGSHRKQLSKGTGSDFDSIV</sequence>
<feature type="chain" id="PRO_5043910232" description="Protein kinase domain-containing protein" evidence="19">
    <location>
        <begin position="35"/>
        <end position="1019"/>
    </location>
</feature>
<keyword evidence="5" id="KW-0433">Leucine-rich repeat</keyword>
<comment type="subcellular location">
    <subcellularLocation>
        <location evidence="1">Cell membrane</location>
        <topology evidence="1">Single-pass membrane protein</topology>
    </subcellularLocation>
</comment>
<dbReference type="SUPFAM" id="SSF52058">
    <property type="entry name" value="L domain-like"/>
    <property type="match status" value="1"/>
</dbReference>
<keyword evidence="7 18" id="KW-0812">Transmembrane</keyword>
<keyword evidence="14 18" id="KW-0472">Membrane</keyword>
<dbReference type="SUPFAM" id="SSF52047">
    <property type="entry name" value="RNI-like"/>
    <property type="match status" value="1"/>
</dbReference>
<dbReference type="GO" id="GO:0009791">
    <property type="term" value="P:post-embryonic development"/>
    <property type="evidence" value="ECO:0007669"/>
    <property type="project" value="UniProtKB-ARBA"/>
</dbReference>
<dbReference type="InterPro" id="IPR000719">
    <property type="entry name" value="Prot_kinase_dom"/>
</dbReference>
<protein>
    <recommendedName>
        <fullName evidence="20">Protein kinase domain-containing protein</fullName>
    </recommendedName>
</protein>
<dbReference type="InterPro" id="IPR008271">
    <property type="entry name" value="Ser/Thr_kinase_AS"/>
</dbReference>
<evidence type="ECO:0000256" key="18">
    <source>
        <dbReference type="SAM" id="Phobius"/>
    </source>
</evidence>
<dbReference type="SMART" id="SM00220">
    <property type="entry name" value="S_TKc"/>
    <property type="match status" value="1"/>
</dbReference>
<dbReference type="InterPro" id="IPR032675">
    <property type="entry name" value="LRR_dom_sf"/>
</dbReference>
<dbReference type="PROSITE" id="PS00108">
    <property type="entry name" value="PROTEIN_KINASE_ST"/>
    <property type="match status" value="1"/>
</dbReference>
<gene>
    <name evidence="21" type="primary">gb04809</name>
    <name evidence="21" type="ORF">PR202_gb04809</name>
</gene>
<dbReference type="GO" id="GO:0005524">
    <property type="term" value="F:ATP binding"/>
    <property type="evidence" value="ECO:0007669"/>
    <property type="project" value="UniProtKB-UniRule"/>
</dbReference>
<evidence type="ECO:0000256" key="14">
    <source>
        <dbReference type="ARBA" id="ARBA00023136"/>
    </source>
</evidence>
<dbReference type="EMBL" id="BQKI01000073">
    <property type="protein sequence ID" value="GJN17716.1"/>
    <property type="molecule type" value="Genomic_DNA"/>
</dbReference>
<dbReference type="GO" id="GO:0033612">
    <property type="term" value="F:receptor serine/threonine kinase binding"/>
    <property type="evidence" value="ECO:0007669"/>
    <property type="project" value="TreeGrafter"/>
</dbReference>
<dbReference type="PROSITE" id="PS00107">
    <property type="entry name" value="PROTEIN_KINASE_ATP"/>
    <property type="match status" value="1"/>
</dbReference>
<dbReference type="FunFam" id="3.80.10.10:FF:000233">
    <property type="entry name" value="Leucine-rich repeat receptor-like protein kinase TDR"/>
    <property type="match status" value="1"/>
</dbReference>
<dbReference type="SMART" id="SM00369">
    <property type="entry name" value="LRR_TYP"/>
    <property type="match status" value="8"/>
</dbReference>
<dbReference type="Pfam" id="PF07714">
    <property type="entry name" value="PK_Tyr_Ser-Thr"/>
    <property type="match status" value="1"/>
</dbReference>
<dbReference type="Gene3D" id="1.10.510.10">
    <property type="entry name" value="Transferase(Phosphotransferase) domain 1"/>
    <property type="match status" value="1"/>
</dbReference>
<dbReference type="PRINTS" id="PR00019">
    <property type="entry name" value="LEURICHRPT"/>
</dbReference>
<evidence type="ECO:0000256" key="3">
    <source>
        <dbReference type="ARBA" id="ARBA00022475"/>
    </source>
</evidence>
<evidence type="ECO:0000313" key="22">
    <source>
        <dbReference type="Proteomes" id="UP001054889"/>
    </source>
</evidence>
<evidence type="ECO:0000256" key="13">
    <source>
        <dbReference type="ARBA" id="ARBA00022989"/>
    </source>
</evidence>
<dbReference type="Pfam" id="PF08263">
    <property type="entry name" value="LRRNT_2"/>
    <property type="match status" value="1"/>
</dbReference>
<dbReference type="InterPro" id="IPR013210">
    <property type="entry name" value="LRR_N_plant-typ"/>
</dbReference>
<keyword evidence="9" id="KW-0677">Repeat</keyword>
<reference evidence="21" key="1">
    <citation type="journal article" date="2018" name="DNA Res.">
        <title>Multiple hybrid de novo genome assembly of finger millet, an orphan allotetraploid crop.</title>
        <authorList>
            <person name="Hatakeyama M."/>
            <person name="Aluri S."/>
            <person name="Balachadran M.T."/>
            <person name="Sivarajan S.R."/>
            <person name="Patrignani A."/>
            <person name="Gruter S."/>
            <person name="Poveda L."/>
            <person name="Shimizu-Inatsugi R."/>
            <person name="Baeten J."/>
            <person name="Francoijs K.J."/>
            <person name="Nataraja K.N."/>
            <person name="Reddy Y.A.N."/>
            <person name="Phadnis S."/>
            <person name="Ravikumar R.L."/>
            <person name="Schlapbach R."/>
            <person name="Sreeman S.M."/>
            <person name="Shimizu K.K."/>
        </authorList>
    </citation>
    <scope>NUCLEOTIDE SEQUENCE</scope>
</reference>
<evidence type="ECO:0000256" key="11">
    <source>
        <dbReference type="ARBA" id="ARBA00022777"/>
    </source>
</evidence>
<dbReference type="FunFam" id="3.80.10.10:FF:000062">
    <property type="entry name" value="protein STRUBBELIG-RECEPTOR FAMILY 3"/>
    <property type="match status" value="1"/>
</dbReference>
<dbReference type="GO" id="GO:0004674">
    <property type="term" value="F:protein serine/threonine kinase activity"/>
    <property type="evidence" value="ECO:0007669"/>
    <property type="project" value="UniProtKB-KW"/>
</dbReference>
<dbReference type="InterPro" id="IPR050647">
    <property type="entry name" value="Plant_LRR-RLKs"/>
</dbReference>
<dbReference type="Gene3D" id="3.30.200.20">
    <property type="entry name" value="Phosphorylase Kinase, domain 1"/>
    <property type="match status" value="1"/>
</dbReference>
<feature type="transmembrane region" description="Helical" evidence="18">
    <location>
        <begin position="636"/>
        <end position="655"/>
    </location>
</feature>
<evidence type="ECO:0000256" key="19">
    <source>
        <dbReference type="SAM" id="SignalP"/>
    </source>
</evidence>
<evidence type="ECO:0000256" key="8">
    <source>
        <dbReference type="ARBA" id="ARBA00022729"/>
    </source>
</evidence>
<dbReference type="Pfam" id="PF13855">
    <property type="entry name" value="LRR_8"/>
    <property type="match status" value="3"/>
</dbReference>
<dbReference type="Gene3D" id="3.80.10.10">
    <property type="entry name" value="Ribonuclease Inhibitor"/>
    <property type="match status" value="4"/>
</dbReference>
<evidence type="ECO:0000256" key="4">
    <source>
        <dbReference type="ARBA" id="ARBA00022527"/>
    </source>
</evidence>
<keyword evidence="3" id="KW-1003">Cell membrane</keyword>
<dbReference type="Proteomes" id="UP001054889">
    <property type="component" value="Unassembled WGS sequence"/>
</dbReference>
<evidence type="ECO:0000256" key="15">
    <source>
        <dbReference type="ARBA" id="ARBA00023170"/>
    </source>
</evidence>
<evidence type="ECO:0000259" key="20">
    <source>
        <dbReference type="PROSITE" id="PS50011"/>
    </source>
</evidence>
<keyword evidence="11" id="KW-0418">Kinase</keyword>